<organism evidence="5 6">
    <name type="scientific">Methylomonas methanica</name>
    <dbReference type="NCBI Taxonomy" id="421"/>
    <lineage>
        <taxon>Bacteria</taxon>
        <taxon>Pseudomonadati</taxon>
        <taxon>Pseudomonadota</taxon>
        <taxon>Gammaproteobacteria</taxon>
        <taxon>Methylococcales</taxon>
        <taxon>Methylococcaceae</taxon>
        <taxon>Methylomonas</taxon>
    </lineage>
</organism>
<accession>A0A177M7X2</accession>
<keyword evidence="2" id="KW-0175">Coiled coil</keyword>
<dbReference type="CDD" id="cd00077">
    <property type="entry name" value="HDc"/>
    <property type="match status" value="1"/>
</dbReference>
<dbReference type="RefSeq" id="WP_064009678.1">
    <property type="nucleotide sequence ID" value="NZ_LUUG01000093.1"/>
</dbReference>
<dbReference type="Gene3D" id="3.40.50.2300">
    <property type="match status" value="1"/>
</dbReference>
<evidence type="ECO:0000256" key="1">
    <source>
        <dbReference type="PROSITE-ProRule" id="PRU00169"/>
    </source>
</evidence>
<evidence type="ECO:0000259" key="3">
    <source>
        <dbReference type="PROSITE" id="PS50110"/>
    </source>
</evidence>
<feature type="domain" description="Response regulatory" evidence="3">
    <location>
        <begin position="13"/>
        <end position="128"/>
    </location>
</feature>
<keyword evidence="5" id="KW-0418">Kinase</keyword>
<dbReference type="CDD" id="cd17569">
    <property type="entry name" value="REC_HupR-like"/>
    <property type="match status" value="1"/>
</dbReference>
<dbReference type="PANTHER" id="PTHR45228">
    <property type="entry name" value="CYCLIC DI-GMP PHOSPHODIESTERASE TM_0186-RELATED"/>
    <property type="match status" value="1"/>
</dbReference>
<feature type="coiled-coil region" evidence="2">
    <location>
        <begin position="130"/>
        <end position="168"/>
    </location>
</feature>
<dbReference type="Pfam" id="PF13487">
    <property type="entry name" value="HD_5"/>
    <property type="match status" value="1"/>
</dbReference>
<dbReference type="InterPro" id="IPR052020">
    <property type="entry name" value="Cyclic_di-GMP/3'3'-cGAMP_PDE"/>
</dbReference>
<dbReference type="PANTHER" id="PTHR45228:SF8">
    <property type="entry name" value="TWO-COMPONENT RESPONSE REGULATOR-RELATED"/>
    <property type="match status" value="1"/>
</dbReference>
<dbReference type="SUPFAM" id="SSF109604">
    <property type="entry name" value="HD-domain/PDEase-like"/>
    <property type="match status" value="1"/>
</dbReference>
<evidence type="ECO:0000313" key="5">
    <source>
        <dbReference type="EMBL" id="OAI01140.1"/>
    </source>
</evidence>
<dbReference type="Proteomes" id="UP000078090">
    <property type="component" value="Unassembled WGS sequence"/>
</dbReference>
<evidence type="ECO:0000259" key="4">
    <source>
        <dbReference type="PROSITE" id="PS51832"/>
    </source>
</evidence>
<proteinExistence type="predicted"/>
<sequence>MTELSQDPQTVANLLFVDDEPNVLKALRRLFRGAEYQVYMAEGGADGLEILAQHPIDLIISDMRMPQMDGAEFLTRAAERWPNIVRILLTGYADIESTIAAVNKGKIYSYCSKPWEDNELKILVNNALEQKRLRDERRQLFEIINRQNQELKELNAGLEDKVEKRTEQLRKSLQLIDQAHDALKKQYADSVKVFAKTIEMRPGIKSGHAKYVAENAREVGRRLGMDAAALKDLVYAGLLLQIGKMSLPDSLLTQCLLSMNSQQRKRYLNHALEGQSLLKGLEPLHNAAELIAAQYEHFDGSGQPLGWAGSEIPLGARILTLVRDYINYLDGSITGTAMTTEQVKVRLLSKKAKDYDPLVVDTFLALLAESETVDERPIIEISWTQLQAGMEAAEIICNEVLYLKNQILNEKNVEDILELRKHKKNLILRVRMGSDHQSG</sequence>
<dbReference type="Gene3D" id="1.10.3210.10">
    <property type="entry name" value="Hypothetical protein af1432"/>
    <property type="match status" value="1"/>
</dbReference>
<name>A0A177M7X2_METMH</name>
<protein>
    <submittedName>
        <fullName evidence="5">Histidine kinase</fullName>
    </submittedName>
</protein>
<dbReference type="PROSITE" id="PS50110">
    <property type="entry name" value="RESPONSE_REGULATORY"/>
    <property type="match status" value="1"/>
</dbReference>
<dbReference type="PROSITE" id="PS51832">
    <property type="entry name" value="HD_GYP"/>
    <property type="match status" value="1"/>
</dbReference>
<dbReference type="GO" id="GO:0008081">
    <property type="term" value="F:phosphoric diester hydrolase activity"/>
    <property type="evidence" value="ECO:0007669"/>
    <property type="project" value="UniProtKB-ARBA"/>
</dbReference>
<dbReference type="EMBL" id="LUUG01000093">
    <property type="protein sequence ID" value="OAI01140.1"/>
    <property type="molecule type" value="Genomic_DNA"/>
</dbReference>
<keyword evidence="5" id="KW-0808">Transferase</keyword>
<dbReference type="GO" id="GO:0000160">
    <property type="term" value="P:phosphorelay signal transduction system"/>
    <property type="evidence" value="ECO:0007669"/>
    <property type="project" value="InterPro"/>
</dbReference>
<dbReference type="InterPro" id="IPR011006">
    <property type="entry name" value="CheY-like_superfamily"/>
</dbReference>
<dbReference type="SUPFAM" id="SSF52172">
    <property type="entry name" value="CheY-like"/>
    <property type="match status" value="1"/>
</dbReference>
<evidence type="ECO:0000313" key="6">
    <source>
        <dbReference type="Proteomes" id="UP000078090"/>
    </source>
</evidence>
<gene>
    <name evidence="5" type="ORF">A1332_03645</name>
</gene>
<dbReference type="AlphaFoldDB" id="A0A177M7X2"/>
<dbReference type="SMART" id="SM00448">
    <property type="entry name" value="REC"/>
    <property type="match status" value="1"/>
</dbReference>
<dbReference type="Pfam" id="PF00072">
    <property type="entry name" value="Response_reg"/>
    <property type="match status" value="1"/>
</dbReference>
<evidence type="ECO:0000256" key="2">
    <source>
        <dbReference type="SAM" id="Coils"/>
    </source>
</evidence>
<reference evidence="5 6" key="1">
    <citation type="submission" date="2016-03" db="EMBL/GenBank/DDBJ databases">
        <authorList>
            <person name="Ploux O."/>
        </authorList>
    </citation>
    <scope>NUCLEOTIDE SEQUENCE [LARGE SCALE GENOMIC DNA]</scope>
    <source>
        <strain evidence="5 6">R-45363</strain>
    </source>
</reference>
<dbReference type="GO" id="GO:0016301">
    <property type="term" value="F:kinase activity"/>
    <property type="evidence" value="ECO:0007669"/>
    <property type="project" value="UniProtKB-KW"/>
</dbReference>
<feature type="modified residue" description="4-aspartylphosphate" evidence="1">
    <location>
        <position position="62"/>
    </location>
</feature>
<keyword evidence="1" id="KW-0597">Phosphoprotein</keyword>
<dbReference type="InterPro" id="IPR001789">
    <property type="entry name" value="Sig_transdc_resp-reg_receiver"/>
</dbReference>
<dbReference type="OrthoDB" id="9802066at2"/>
<dbReference type="InterPro" id="IPR037522">
    <property type="entry name" value="HD_GYP_dom"/>
</dbReference>
<dbReference type="InterPro" id="IPR003607">
    <property type="entry name" value="HD/PDEase_dom"/>
</dbReference>
<comment type="caution">
    <text evidence="5">The sequence shown here is derived from an EMBL/GenBank/DDBJ whole genome shotgun (WGS) entry which is preliminary data.</text>
</comment>
<feature type="domain" description="HD-GYP" evidence="4">
    <location>
        <begin position="183"/>
        <end position="379"/>
    </location>
</feature>